<feature type="domain" description="Glycogen debranching enzyme C-terminal" evidence="1">
    <location>
        <begin position="1060"/>
        <end position="1219"/>
    </location>
</feature>
<evidence type="ECO:0000313" key="6">
    <source>
        <dbReference type="Proteomes" id="UP001642540"/>
    </source>
</evidence>
<name>A0ABP1QC05_9HEXA</name>
<dbReference type="InterPro" id="IPR032792">
    <property type="entry name" value="AGL_glucanoTrfase"/>
</dbReference>
<dbReference type="Pfam" id="PF14701">
    <property type="entry name" value="hDGE_amylase"/>
    <property type="match status" value="1"/>
</dbReference>
<evidence type="ECO:0000259" key="3">
    <source>
        <dbReference type="Pfam" id="PF14701"/>
    </source>
</evidence>
<accession>A0ABP1QC05</accession>
<feature type="domain" description="Glycogen debranching enzyme central" evidence="4">
    <location>
        <begin position="698"/>
        <end position="956"/>
    </location>
</feature>
<dbReference type="Pfam" id="PF14699">
    <property type="entry name" value="hGDE_N"/>
    <property type="match status" value="1"/>
</dbReference>
<evidence type="ECO:0000259" key="1">
    <source>
        <dbReference type="Pfam" id="PF06202"/>
    </source>
</evidence>
<dbReference type="Pfam" id="PF14702">
    <property type="entry name" value="hGDE_central"/>
    <property type="match status" value="1"/>
</dbReference>
<dbReference type="Gene3D" id="3.20.20.80">
    <property type="entry name" value="Glycosidases"/>
    <property type="match status" value="2"/>
</dbReference>
<reference evidence="5 6" key="1">
    <citation type="submission" date="2024-08" db="EMBL/GenBank/DDBJ databases">
        <authorList>
            <person name="Cucini C."/>
            <person name="Frati F."/>
        </authorList>
    </citation>
    <scope>NUCLEOTIDE SEQUENCE [LARGE SCALE GENOMIC DNA]</scope>
</reference>
<dbReference type="InterPro" id="IPR010401">
    <property type="entry name" value="AGL/Gdb1"/>
</dbReference>
<gene>
    <name evidence="5" type="ORF">ODALV1_LOCUS8730</name>
</gene>
<evidence type="ECO:0008006" key="7">
    <source>
        <dbReference type="Google" id="ProtNLM"/>
    </source>
</evidence>
<evidence type="ECO:0000259" key="2">
    <source>
        <dbReference type="Pfam" id="PF14699"/>
    </source>
</evidence>
<dbReference type="InterPro" id="IPR008928">
    <property type="entry name" value="6-hairpin_glycosidase_sf"/>
</dbReference>
<sequence length="1230" mass="138513">MGSTSGNSGEVRVIQLEENNIEGTVYRVEKGTILQFRLASSLHGCQVTLQTNHPVTTGVQFCRSKYYKVNWILDRQNEETYTDLTASISGNFQYRFTKDGVDAGSGYFIVDPVLRVGSANTVLKLDSIACQTHLSKSLGDFATWKIRLEVAYRSGYNMVHFTPIQELGGSNSSYSIANQNALNPIFGSVTFDQVGKLVEEMRTEWEMLSICDLVLNHTANETPWLKTNPESCYNLENSPHLRPAYILECIFDQFSNDISHGNYVSRGLPAAIKTEEHLSIAKTILHETVPQFKLEEMYMVNVDETVKEFKQKLQSLTPRTNGQEEDESKLVIVQDKLHRRLKSTVDLDAASSVYFYKWHDEDINVAIDRALGRLRNKLDQLNDGAKHVFSSHLSSAIDNILAGARYERLQNDGPLLTEVSDENPLIHRYFLKVGMPDREDLAAEEFLAYEENCRFVLAHNGWVMNDDPLRNFAESDSNVYLRRELIPWSDSCKLRFGEKPSDCPFLWNTMRKYVETTASIFAGVRLDNCHSTPIHVAEYFLDVARNVKPDLYVVAELFTNSDWKDNIFVNRLGITSLIREAMSAWDSHEEGRLVFRYGGIPVGAFHQEKVRPMTPCIAHALFMDVTHDNPSPIEKRSVYDALPTAALVSMASCATGSNRGLDELIPHHIHVVHEKRFYTNFVSTKGKTGNGLVNDSTGIISARRSLNNLHSKLGAAGFTEVYVDQMETDIVAVTRHNPRTHERIVLVAYTVFGYPDQHFRRSGGIKDLIFEGELNEVVLEAQLRPIDSTQGTYPRPGDFVEHPIFLNGLVDFTCDVRENISIDKSQFVSLEGNAVKFINFQPGSIVIFRILPPSAIVTALQSLRSLLAPESVKKVTDSLSLRDLNKVLYRCEEEEREDTGYGAYDIPGFGKFVYCGLQGINSVMMSGIRTGNDLGHPVCDNLRGGNWLMDYIYGRLLKDENTKPLGNFLQQCFKNVAEFPRYLVPTYFDDVLRIVCFACFESAFSKMSKFVQISSSFTQSLALGSVQCCGISKSGPLPHLSPCLAEPKPLTLQSDNGLVQDCVTLAAGLTHFSTGYMRNWGRDTFISVPGLLLVTGRFQDARYHILSYASVLRHGLVPNLLDRGTNSRFNCRDATWFWLESIKKYVTTVPQGETLLKDRVSRMWPNDFGESVLDHSVEQCLEDVMQEALQKHFEGISFRERNAGLKIDAHMSDEGFNVTAGVNLETGLYT</sequence>
<feature type="domain" description="Glycogen debranching enzyme glucanotransferase" evidence="3">
    <location>
        <begin position="123"/>
        <end position="552"/>
    </location>
</feature>
<dbReference type="PANTHER" id="PTHR10569:SF2">
    <property type="entry name" value="GLYCOGEN DEBRANCHING ENZYME"/>
    <property type="match status" value="1"/>
</dbReference>
<dbReference type="SUPFAM" id="SSF51445">
    <property type="entry name" value="(Trans)glycosidases"/>
    <property type="match status" value="1"/>
</dbReference>
<organism evidence="5 6">
    <name type="scientific">Orchesella dallaii</name>
    <dbReference type="NCBI Taxonomy" id="48710"/>
    <lineage>
        <taxon>Eukaryota</taxon>
        <taxon>Metazoa</taxon>
        <taxon>Ecdysozoa</taxon>
        <taxon>Arthropoda</taxon>
        <taxon>Hexapoda</taxon>
        <taxon>Collembola</taxon>
        <taxon>Entomobryomorpha</taxon>
        <taxon>Entomobryoidea</taxon>
        <taxon>Orchesellidae</taxon>
        <taxon>Orchesellinae</taxon>
        <taxon>Orchesella</taxon>
    </lineage>
</organism>
<dbReference type="InterPro" id="IPR032790">
    <property type="entry name" value="GDE_C"/>
</dbReference>
<proteinExistence type="predicted"/>
<feature type="domain" description="Eukaryotic glycogen debranching enzyme N-terminal" evidence="2">
    <location>
        <begin position="34"/>
        <end position="116"/>
    </location>
</feature>
<dbReference type="InterPro" id="IPR032788">
    <property type="entry name" value="AGL_central"/>
</dbReference>
<protein>
    <recommendedName>
        <fullName evidence="7">Glycogen debranching enzyme</fullName>
    </recommendedName>
</protein>
<comment type="caution">
    <text evidence="5">The sequence shown here is derived from an EMBL/GenBank/DDBJ whole genome shotgun (WGS) entry which is preliminary data.</text>
</comment>
<dbReference type="InterPro" id="IPR029436">
    <property type="entry name" value="AGL_euk_N"/>
</dbReference>
<dbReference type="CDD" id="cd11327">
    <property type="entry name" value="AmyAc_Glg_debranch_2"/>
    <property type="match status" value="1"/>
</dbReference>
<dbReference type="Pfam" id="PF06202">
    <property type="entry name" value="GDE_C"/>
    <property type="match status" value="1"/>
</dbReference>
<evidence type="ECO:0000313" key="5">
    <source>
        <dbReference type="EMBL" id="CAL8094243.1"/>
    </source>
</evidence>
<evidence type="ECO:0000259" key="4">
    <source>
        <dbReference type="Pfam" id="PF14702"/>
    </source>
</evidence>
<dbReference type="EMBL" id="CAXLJM020000026">
    <property type="protein sequence ID" value="CAL8094243.1"/>
    <property type="molecule type" value="Genomic_DNA"/>
</dbReference>
<dbReference type="InterPro" id="IPR017853">
    <property type="entry name" value="GH"/>
</dbReference>
<dbReference type="PANTHER" id="PTHR10569">
    <property type="entry name" value="GLYCOGEN DEBRANCHING ENZYME"/>
    <property type="match status" value="1"/>
</dbReference>
<keyword evidence="6" id="KW-1185">Reference proteome</keyword>
<dbReference type="Proteomes" id="UP001642540">
    <property type="component" value="Unassembled WGS sequence"/>
</dbReference>
<dbReference type="SUPFAM" id="SSF48208">
    <property type="entry name" value="Six-hairpin glycosidases"/>
    <property type="match status" value="1"/>
</dbReference>